<dbReference type="EC" id="3.2.1.21" evidence="3"/>
<comment type="catalytic activity">
    <reaction evidence="1">
        <text>Hydrolysis of terminal, non-reducing beta-D-glucosyl residues with release of beta-D-glucose.</text>
        <dbReference type="EC" id="3.2.1.21"/>
    </reaction>
</comment>
<dbReference type="EMBL" id="VZCB01000075">
    <property type="protein sequence ID" value="MQN81068.1"/>
    <property type="molecule type" value="Genomic_DNA"/>
</dbReference>
<comment type="similarity">
    <text evidence="2">Belongs to the glycosyl hydrolase 3 family.</text>
</comment>
<dbReference type="InterPro" id="IPR017853">
    <property type="entry name" value="GH"/>
</dbReference>
<dbReference type="Pfam" id="PF00933">
    <property type="entry name" value="Glyco_hydro_3"/>
    <property type="match status" value="1"/>
</dbReference>
<dbReference type="Proteomes" id="UP000480425">
    <property type="component" value="Unassembled WGS sequence"/>
</dbReference>
<dbReference type="PANTHER" id="PTHR30620">
    <property type="entry name" value="PERIPLASMIC BETA-GLUCOSIDASE-RELATED"/>
    <property type="match status" value="1"/>
</dbReference>
<dbReference type="GO" id="GO:0009251">
    <property type="term" value="P:glucan catabolic process"/>
    <property type="evidence" value="ECO:0007669"/>
    <property type="project" value="TreeGrafter"/>
</dbReference>
<evidence type="ECO:0000256" key="2">
    <source>
        <dbReference type="ARBA" id="ARBA00005336"/>
    </source>
</evidence>
<dbReference type="InterPro" id="IPR002772">
    <property type="entry name" value="Glyco_hydro_3_C"/>
</dbReference>
<dbReference type="SMART" id="SM01217">
    <property type="entry name" value="Fn3_like"/>
    <property type="match status" value="1"/>
</dbReference>
<dbReference type="Gene3D" id="3.40.50.1700">
    <property type="entry name" value="Glycoside hydrolase family 3 C-terminal domain"/>
    <property type="match status" value="1"/>
</dbReference>
<evidence type="ECO:0000313" key="8">
    <source>
        <dbReference type="EMBL" id="MQN81068.1"/>
    </source>
</evidence>
<dbReference type="InterPro" id="IPR036881">
    <property type="entry name" value="Glyco_hydro_3_C_sf"/>
</dbReference>
<dbReference type="Gene3D" id="3.20.20.300">
    <property type="entry name" value="Glycoside hydrolase, family 3, N-terminal domain"/>
    <property type="match status" value="1"/>
</dbReference>
<dbReference type="SUPFAM" id="SSF52279">
    <property type="entry name" value="Beta-D-glucan exohydrolase, C-terminal domain"/>
    <property type="match status" value="1"/>
</dbReference>
<name>A0A6G1U2M9_9BACT</name>
<protein>
    <recommendedName>
        <fullName evidence="3">beta-glucosidase</fullName>
        <ecNumber evidence="3">3.2.1.21</ecNumber>
    </recommendedName>
</protein>
<evidence type="ECO:0000256" key="5">
    <source>
        <dbReference type="ARBA" id="ARBA00022801"/>
    </source>
</evidence>
<organism evidence="8 9">
    <name type="scientific">Segatella copri</name>
    <dbReference type="NCBI Taxonomy" id="165179"/>
    <lineage>
        <taxon>Bacteria</taxon>
        <taxon>Pseudomonadati</taxon>
        <taxon>Bacteroidota</taxon>
        <taxon>Bacteroidia</taxon>
        <taxon>Bacteroidales</taxon>
        <taxon>Prevotellaceae</taxon>
        <taxon>Segatella</taxon>
    </lineage>
</organism>
<dbReference type="InterPro" id="IPR013783">
    <property type="entry name" value="Ig-like_fold"/>
</dbReference>
<evidence type="ECO:0000256" key="1">
    <source>
        <dbReference type="ARBA" id="ARBA00000448"/>
    </source>
</evidence>
<dbReference type="InterPro" id="IPR001764">
    <property type="entry name" value="Glyco_hydro_3_N"/>
</dbReference>
<dbReference type="RefSeq" id="WP_153123991.1">
    <property type="nucleotide sequence ID" value="NZ_VZCB01000075.1"/>
</dbReference>
<dbReference type="PANTHER" id="PTHR30620:SF16">
    <property type="entry name" value="LYSOSOMAL BETA GLUCOSIDASE"/>
    <property type="match status" value="1"/>
</dbReference>
<sequence length="834" mass="94230">MKRTAIAIILASTVLATWAQKPVLPSDVSIEKKIERQLSRMSLDEKIGQMVELEIGMITFRDPRYSAEALAEMDEVQLAETIERFGLDKLYHASELVLKTSEERKDKEKLMQLYWLSNDIASKLPFRVDETALDSVINKYKVGSILNAPQVTAQTPEMWNYVVNTIQDGSIQGIGIPNIYGLDQMHGTTYTAGGTLFPGNINMAATFNRDLVRKMGEIVAYETRACNVPWIYGPDIDLGRMQAWSRQYEGFGEDVYLTSEMGAAALRGMQGDDPNHIDRYHVAGCLKHYFGYGAPYNGLDRSPIRLSYEELREKQFAPFLRGFREGALSIMTNSANVNGVKGLLNREYLTEWLKEGLQWDGMVVTDWGDIDGAVNCDHVAPNVKEAIRMAINAGVDMMMVPSQFSYGQLLKELVQEGRVSQNRIDDAVRRILRLKYRLGLFDQPNTFSKDYPKFGSEEFAEYSRQAALESIVLLKNEQMLPIQRGKKILVTGPNANSMRTLNGGWSYTWQGDGADREEFTGRYNTIYKALQHRFGRENVQLVEGVTYDKVLWAKDDASHIDDAVKAARTADYIVVCIGENSYAETRGNIADLNLSPNQKQLVRELSKTGKPLVMVLNESRGRVISDIEPMAQAVVHTMLPGNYGGDALALLLAGDENFSGRLPYTYPAQTNAMVNYDYKASEVRETIPGVYDYNAKTYEQWWFGAGMSYTTYEYSNLHADKTDFDWTDELTITVDVKNTGRMAGKEVVMLYSSDLYASMMPDNRRLRGFEKISLQPGESKTVTFRLPARELSFVGQDGRWMLEEGDFRITCGDQTLMLNCTDTHVWEEKNIPID</sequence>
<dbReference type="InterPro" id="IPR026891">
    <property type="entry name" value="Fn3-like"/>
</dbReference>
<accession>A0A6G1U2M9</accession>
<evidence type="ECO:0000313" key="9">
    <source>
        <dbReference type="Proteomes" id="UP000480425"/>
    </source>
</evidence>
<dbReference type="FunFam" id="2.60.40.10:FF:000495">
    <property type="entry name" value="Periplasmic beta-glucosidase"/>
    <property type="match status" value="1"/>
</dbReference>
<dbReference type="GO" id="GO:0008422">
    <property type="term" value="F:beta-glucosidase activity"/>
    <property type="evidence" value="ECO:0007669"/>
    <property type="project" value="UniProtKB-EC"/>
</dbReference>
<evidence type="ECO:0000256" key="4">
    <source>
        <dbReference type="ARBA" id="ARBA00022729"/>
    </source>
</evidence>
<dbReference type="SUPFAM" id="SSF51445">
    <property type="entry name" value="(Trans)glycosidases"/>
    <property type="match status" value="1"/>
</dbReference>
<evidence type="ECO:0000256" key="3">
    <source>
        <dbReference type="ARBA" id="ARBA00012744"/>
    </source>
</evidence>
<dbReference type="InterPro" id="IPR051915">
    <property type="entry name" value="Cellulose_Degrad_GH3"/>
</dbReference>
<dbReference type="InterPro" id="IPR036962">
    <property type="entry name" value="Glyco_hydro_3_N_sf"/>
</dbReference>
<dbReference type="Gene3D" id="2.60.40.10">
    <property type="entry name" value="Immunoglobulins"/>
    <property type="match status" value="1"/>
</dbReference>
<keyword evidence="6" id="KW-0326">Glycosidase</keyword>
<feature type="domain" description="Fibronectin type III-like" evidence="7">
    <location>
        <begin position="746"/>
        <end position="815"/>
    </location>
</feature>
<proteinExistence type="inferred from homology"/>
<dbReference type="AlphaFoldDB" id="A0A6G1U2M9"/>
<dbReference type="Pfam" id="PF01915">
    <property type="entry name" value="Glyco_hydro_3_C"/>
    <property type="match status" value="1"/>
</dbReference>
<dbReference type="Pfam" id="PF14310">
    <property type="entry name" value="Fn3-like"/>
    <property type="match status" value="1"/>
</dbReference>
<keyword evidence="4" id="KW-0732">Signal</keyword>
<dbReference type="OrthoDB" id="9805821at2"/>
<reference evidence="8 9" key="1">
    <citation type="submission" date="2019-09" db="EMBL/GenBank/DDBJ databases">
        <title>Distinct polysaccharide growth profiles of human intestinal Prevotella copri isolates.</title>
        <authorList>
            <person name="Fehlner-Peach H."/>
            <person name="Magnabosco C."/>
            <person name="Raghavan V."/>
            <person name="Scher J.U."/>
            <person name="Tett A."/>
            <person name="Cox L.M."/>
            <person name="Gottsegen C."/>
            <person name="Watters A."/>
            <person name="Wiltshire- Gordon J.D."/>
            <person name="Segata N."/>
            <person name="Bonneau R."/>
            <person name="Littman D.R."/>
        </authorList>
    </citation>
    <scope>NUCLEOTIDE SEQUENCE [LARGE SCALE GENOMIC DNA]</scope>
    <source>
        <strain evidence="9">iA622</strain>
    </source>
</reference>
<dbReference type="PRINTS" id="PR00133">
    <property type="entry name" value="GLHYDRLASE3"/>
</dbReference>
<comment type="caution">
    <text evidence="8">The sequence shown here is derived from an EMBL/GenBank/DDBJ whole genome shotgun (WGS) entry which is preliminary data.</text>
</comment>
<gene>
    <name evidence="8" type="ORF">F7D73_08890</name>
</gene>
<keyword evidence="5" id="KW-0378">Hydrolase</keyword>
<evidence type="ECO:0000259" key="7">
    <source>
        <dbReference type="SMART" id="SM01217"/>
    </source>
</evidence>
<evidence type="ECO:0000256" key="6">
    <source>
        <dbReference type="ARBA" id="ARBA00023295"/>
    </source>
</evidence>